<dbReference type="InterPro" id="IPR043502">
    <property type="entry name" value="DNA/RNA_pol_sf"/>
</dbReference>
<keyword evidence="2" id="KW-1185">Reference proteome</keyword>
<dbReference type="SUPFAM" id="SSF56672">
    <property type="entry name" value="DNA/RNA polymerases"/>
    <property type="match status" value="1"/>
</dbReference>
<sequence length="941" mass="102082">MAGVGPLVPHQAGALSQGDFVIIKYNVAEQLWHVRLLLSHVHQGLWVILTPDGDLYMEELSEGNRDIIGWRVFDPNGSAPYGIAPNQIYGFRNYPDAAAVQRLQDEGARHAHIERGRLGVPVAAAAGVGAGIPGPAGGAAPGVPNLAGQAAVAVGGAGPNAGAGPCAAGGGGGNAGLAAALAAPAAAGGPGISPAEDDARTLGITWDETGRRFKDFRSAASESKPVDFGDWPIGAPRTTKHVITQMLDHGGSAIAHHQAWCKVLHTLMVCDQLDVTNLAGAELVVRAIQRIEEKHKFKLASAEDAGEGSLFMGAVGGQRLGSVVSPKLTEWIGTEMQKEAMVAKERRKADREWLGAWRTHMLRSSDDPVVCEAPVVPYIDPVLKNNKGEYAGFLSELAKRNMIGFRADSEYESMLGIFFVKKKSGQLRLIFDTRKLNKLFIDPLSTDFPSADAFTRLEMPEDQQFYVASGDFANAFYTLSVPEELGHLFTLPVIEAGRVGVTTADGRPVAPSTQLTPFLKVLPMGWSWALHLCQQVSTNAIQAAGFEQSQIIGDKQTVSRPTGLIAEYSRLRRISDTLRAWGLTVHEIEVNVADAPSRAVEQWRAARPATLMDYQSRMQQMIIWLGCDPCLMMNLTALDEITIEYLEDLYEAGKAIDAGIPAVAALKFFHPLLEKGAIASLPRTTRALKGWGLAAPQRQRLPIPLEGLGAIIRILVNKNLKELALRLFIQFSCYLRPGECSNLRCKQLIPPQPTAQAGLAFLHWAILLHPFEDGEAGKTNIFDATVLLDSDSWLDPLLRNLVGRKQPDESLWSSPHSFLNDQFLGAISDLGLTGMGWGLYNLRHGGATHDVLSRRRSMLEVKQRGRWAVDASLRRYVKQARMQSELSKLPANVKEFGSAVIRSLPDLLSRPHAQIGLPNGMNISRPECGGKAKLSRHPSPP</sequence>
<protein>
    <submittedName>
        <fullName evidence="1">Uncharacterized protein</fullName>
    </submittedName>
</protein>
<evidence type="ECO:0000313" key="1">
    <source>
        <dbReference type="EMBL" id="OLP76669.1"/>
    </source>
</evidence>
<comment type="caution">
    <text evidence="1">The sequence shown here is derived from an EMBL/GenBank/DDBJ whole genome shotgun (WGS) entry which is preliminary data.</text>
</comment>
<dbReference type="EMBL" id="LSRX01001958">
    <property type="protein sequence ID" value="OLP76669.1"/>
    <property type="molecule type" value="Genomic_DNA"/>
</dbReference>
<dbReference type="SUPFAM" id="SSF56349">
    <property type="entry name" value="DNA breaking-rejoining enzymes"/>
    <property type="match status" value="1"/>
</dbReference>
<dbReference type="GO" id="GO:0003677">
    <property type="term" value="F:DNA binding"/>
    <property type="evidence" value="ECO:0007669"/>
    <property type="project" value="InterPro"/>
</dbReference>
<reference evidence="1 2" key="1">
    <citation type="submission" date="2016-02" db="EMBL/GenBank/DDBJ databases">
        <title>Genome analysis of coral dinoflagellate symbionts highlights evolutionary adaptations to a symbiotic lifestyle.</title>
        <authorList>
            <person name="Aranda M."/>
            <person name="Li Y."/>
            <person name="Liew Y.J."/>
            <person name="Baumgarten S."/>
            <person name="Simakov O."/>
            <person name="Wilson M."/>
            <person name="Piel J."/>
            <person name="Ashoor H."/>
            <person name="Bougouffa S."/>
            <person name="Bajic V.B."/>
            <person name="Ryu T."/>
            <person name="Ravasi T."/>
            <person name="Bayer T."/>
            <person name="Micklem G."/>
            <person name="Kim H."/>
            <person name="Bhak J."/>
            <person name="Lajeunesse T.C."/>
            <person name="Voolstra C.R."/>
        </authorList>
    </citation>
    <scope>NUCLEOTIDE SEQUENCE [LARGE SCALE GENOMIC DNA]</scope>
    <source>
        <strain evidence="1 2">CCMP2467</strain>
    </source>
</reference>
<evidence type="ECO:0000313" key="2">
    <source>
        <dbReference type="Proteomes" id="UP000186817"/>
    </source>
</evidence>
<dbReference type="AlphaFoldDB" id="A0A1Q9C178"/>
<dbReference type="Proteomes" id="UP000186817">
    <property type="component" value="Unassembled WGS sequence"/>
</dbReference>
<gene>
    <name evidence="1" type="ORF">AK812_SmicGene43364</name>
</gene>
<dbReference type="OrthoDB" id="417102at2759"/>
<proteinExistence type="predicted"/>
<organism evidence="1 2">
    <name type="scientific">Symbiodinium microadriaticum</name>
    <name type="common">Dinoflagellate</name>
    <name type="synonym">Zooxanthella microadriatica</name>
    <dbReference type="NCBI Taxonomy" id="2951"/>
    <lineage>
        <taxon>Eukaryota</taxon>
        <taxon>Sar</taxon>
        <taxon>Alveolata</taxon>
        <taxon>Dinophyceae</taxon>
        <taxon>Suessiales</taxon>
        <taxon>Symbiodiniaceae</taxon>
        <taxon>Symbiodinium</taxon>
    </lineage>
</organism>
<name>A0A1Q9C178_SYMMI</name>
<dbReference type="InterPro" id="IPR011010">
    <property type="entry name" value="DNA_brk_join_enz"/>
</dbReference>
<accession>A0A1Q9C178</accession>
<dbReference type="Gene3D" id="3.10.10.10">
    <property type="entry name" value="HIV Type 1 Reverse Transcriptase, subunit A, domain 1"/>
    <property type="match status" value="1"/>
</dbReference>